<evidence type="ECO:0000313" key="2">
    <source>
        <dbReference type="Proteomes" id="UP000054538"/>
    </source>
</evidence>
<protein>
    <recommendedName>
        <fullName evidence="3">DDE Tnp4 domain-containing protein</fullName>
    </recommendedName>
</protein>
<dbReference type="HOGENOM" id="CLU_040082_6_1_1"/>
<dbReference type="AlphaFoldDB" id="A0A0D0D9U1"/>
<proteinExistence type="predicted"/>
<gene>
    <name evidence="1" type="ORF">PAXRUDRAFT_88446</name>
</gene>
<dbReference type="InParanoid" id="A0A0D0D9U1"/>
<reference evidence="1 2" key="1">
    <citation type="submission" date="2014-04" db="EMBL/GenBank/DDBJ databases">
        <authorList>
            <consortium name="DOE Joint Genome Institute"/>
            <person name="Kuo A."/>
            <person name="Kohler A."/>
            <person name="Jargeat P."/>
            <person name="Nagy L.G."/>
            <person name="Floudas D."/>
            <person name="Copeland A."/>
            <person name="Barry K.W."/>
            <person name="Cichocki N."/>
            <person name="Veneault-Fourrey C."/>
            <person name="LaButti K."/>
            <person name="Lindquist E.A."/>
            <person name="Lipzen A."/>
            <person name="Lundell T."/>
            <person name="Morin E."/>
            <person name="Murat C."/>
            <person name="Sun H."/>
            <person name="Tunlid A."/>
            <person name="Henrissat B."/>
            <person name="Grigoriev I.V."/>
            <person name="Hibbett D.S."/>
            <person name="Martin F."/>
            <person name="Nordberg H.P."/>
            <person name="Cantor M.N."/>
            <person name="Hua S.X."/>
        </authorList>
    </citation>
    <scope>NUCLEOTIDE SEQUENCE [LARGE SCALE GENOMIC DNA]</scope>
    <source>
        <strain evidence="1 2">Ve08.2h10</strain>
    </source>
</reference>
<accession>A0A0D0D9U1</accession>
<evidence type="ECO:0008006" key="3">
    <source>
        <dbReference type="Google" id="ProtNLM"/>
    </source>
</evidence>
<evidence type="ECO:0000313" key="1">
    <source>
        <dbReference type="EMBL" id="KIK73910.1"/>
    </source>
</evidence>
<organism evidence="1 2">
    <name type="scientific">Paxillus rubicundulus Ve08.2h10</name>
    <dbReference type="NCBI Taxonomy" id="930991"/>
    <lineage>
        <taxon>Eukaryota</taxon>
        <taxon>Fungi</taxon>
        <taxon>Dikarya</taxon>
        <taxon>Basidiomycota</taxon>
        <taxon>Agaricomycotina</taxon>
        <taxon>Agaricomycetes</taxon>
        <taxon>Agaricomycetidae</taxon>
        <taxon>Boletales</taxon>
        <taxon>Paxilineae</taxon>
        <taxon>Paxillaceae</taxon>
        <taxon>Paxillus</taxon>
    </lineage>
</organism>
<feature type="non-terminal residue" evidence="1">
    <location>
        <position position="1"/>
    </location>
</feature>
<sequence length="117" mass="13330">VEEQLDIFLYTCVTGLSSCHVGERFQCSPTQYFKQLPLFFLSSPFYTTQVRLPTNETPISATILDDPHFRFFDQCIGTIDGTHIHISSSLSKHGTMCNRKGFLSQNCLFVCNVDFCF</sequence>
<keyword evidence="2" id="KW-1185">Reference proteome</keyword>
<dbReference type="EMBL" id="KN829319">
    <property type="protein sequence ID" value="KIK73910.1"/>
    <property type="molecule type" value="Genomic_DNA"/>
</dbReference>
<name>A0A0D0D9U1_9AGAM</name>
<reference evidence="2" key="2">
    <citation type="submission" date="2015-01" db="EMBL/GenBank/DDBJ databases">
        <title>Evolutionary Origins and Diversification of the Mycorrhizal Mutualists.</title>
        <authorList>
            <consortium name="DOE Joint Genome Institute"/>
            <consortium name="Mycorrhizal Genomics Consortium"/>
            <person name="Kohler A."/>
            <person name="Kuo A."/>
            <person name="Nagy L.G."/>
            <person name="Floudas D."/>
            <person name="Copeland A."/>
            <person name="Barry K.W."/>
            <person name="Cichocki N."/>
            <person name="Veneault-Fourrey C."/>
            <person name="LaButti K."/>
            <person name="Lindquist E.A."/>
            <person name="Lipzen A."/>
            <person name="Lundell T."/>
            <person name="Morin E."/>
            <person name="Murat C."/>
            <person name="Riley R."/>
            <person name="Ohm R."/>
            <person name="Sun H."/>
            <person name="Tunlid A."/>
            <person name="Henrissat B."/>
            <person name="Grigoriev I.V."/>
            <person name="Hibbett D.S."/>
            <person name="Martin F."/>
        </authorList>
    </citation>
    <scope>NUCLEOTIDE SEQUENCE [LARGE SCALE GENOMIC DNA]</scope>
    <source>
        <strain evidence="2">Ve08.2h10</strain>
    </source>
</reference>
<dbReference type="Proteomes" id="UP000054538">
    <property type="component" value="Unassembled WGS sequence"/>
</dbReference>
<feature type="non-terminal residue" evidence="1">
    <location>
        <position position="117"/>
    </location>
</feature>
<dbReference type="OrthoDB" id="2655351at2759"/>